<comment type="catalytic activity">
    <reaction evidence="4">
        <text>L-threonyl-[protein] + ATP = O-phospho-L-threonyl-[protein] + ADP + H(+)</text>
        <dbReference type="Rhea" id="RHEA:46608"/>
        <dbReference type="Rhea" id="RHEA-COMP:11060"/>
        <dbReference type="Rhea" id="RHEA-COMP:11605"/>
        <dbReference type="ChEBI" id="CHEBI:15378"/>
        <dbReference type="ChEBI" id="CHEBI:30013"/>
        <dbReference type="ChEBI" id="CHEBI:30616"/>
        <dbReference type="ChEBI" id="CHEBI:61977"/>
        <dbReference type="ChEBI" id="CHEBI:456216"/>
        <dbReference type="EC" id="2.7.11.1"/>
    </reaction>
</comment>
<reference evidence="8" key="1">
    <citation type="submission" date="2018-08" db="EMBL/GenBank/DDBJ databases">
        <authorList>
            <person name="Rossello M."/>
        </authorList>
    </citation>
    <scope>NUCLEOTIDE SEQUENCE [LARGE SCALE GENOMIC DNA]</scope>
    <source>
        <strain evidence="8">cv. Chinese Spring</strain>
    </source>
</reference>
<evidence type="ECO:0000256" key="4">
    <source>
        <dbReference type="ARBA" id="ARBA00047899"/>
    </source>
</evidence>
<dbReference type="Proteomes" id="UP000019116">
    <property type="component" value="Chromosome 5D"/>
</dbReference>
<reference evidence="8" key="2">
    <citation type="submission" date="2018-10" db="UniProtKB">
        <authorList>
            <consortium name="EnsemblPlants"/>
        </authorList>
    </citation>
    <scope>IDENTIFICATION</scope>
</reference>
<dbReference type="PANTHER" id="PTHR18868:SF48">
    <property type="entry name" value="BULB-TYPE LECTIN DOMAIN-CONTAINING PROTEIN"/>
    <property type="match status" value="1"/>
</dbReference>
<dbReference type="InterPro" id="IPR009003">
    <property type="entry name" value="Peptidase_S1_PA"/>
</dbReference>
<dbReference type="PANTHER" id="PTHR18868">
    <property type="entry name" value="OS07G0665300 PROTEIN-RELATED"/>
    <property type="match status" value="1"/>
</dbReference>
<dbReference type="SUPFAM" id="SSF50494">
    <property type="entry name" value="Trypsin-like serine proteases"/>
    <property type="match status" value="3"/>
</dbReference>
<name>A0A3B6MW57_WHEAT</name>
<dbReference type="Gramene" id="TraesCAD_scaffold_147782_01G000100.1">
    <property type="protein sequence ID" value="TraesCAD_scaffold_147782_01G000100.1"/>
    <property type="gene ID" value="TraesCAD_scaffold_147782_01G000100"/>
</dbReference>
<dbReference type="OrthoDB" id="4217619at2759"/>
<evidence type="ECO:0000313" key="8">
    <source>
        <dbReference type="EnsemblPlants" id="TraesCS5D02G356500.1"/>
    </source>
</evidence>
<evidence type="ECO:0000256" key="3">
    <source>
        <dbReference type="ARBA" id="ARBA00023170"/>
    </source>
</evidence>
<dbReference type="AlphaFoldDB" id="A0A3B6MW57"/>
<keyword evidence="3" id="KW-0675">Receptor</keyword>
<dbReference type="PROSITE" id="PS50927">
    <property type="entry name" value="BULB_LECTIN"/>
    <property type="match status" value="1"/>
</dbReference>
<dbReference type="Gramene" id="TraesCLE_scaffold_101305_01G000100.1">
    <property type="protein sequence ID" value="TraesCLE_scaffold_101305_01G000100.1"/>
    <property type="gene ID" value="TraesCLE_scaffold_101305_01G000100"/>
</dbReference>
<dbReference type="STRING" id="4565.A0A3B6MW57"/>
<proteinExistence type="predicted"/>
<feature type="chain" id="PRO_5043177931" description="non-specific serine/threonine protein kinase" evidence="6">
    <location>
        <begin position="23"/>
        <end position="776"/>
    </location>
</feature>
<comment type="subcellular location">
    <subcellularLocation>
        <location evidence="1">Membrane</location>
        <topology evidence="1">Single-pass type I membrane protein</topology>
    </subcellularLocation>
</comment>
<dbReference type="EnsemblPlants" id="TraesCS5D02G356500.1">
    <property type="protein sequence ID" value="TraesCS5D02G356500.1"/>
    <property type="gene ID" value="TraesCS5D02G356500"/>
</dbReference>
<dbReference type="Pfam" id="PF13365">
    <property type="entry name" value="Trypsin_2"/>
    <property type="match status" value="1"/>
</dbReference>
<dbReference type="Gramene" id="TraesWEE_scaffold_064137_01G000100.1">
    <property type="protein sequence ID" value="TraesWEE_scaffold_064137_01G000100.1"/>
    <property type="gene ID" value="TraesWEE_scaffold_064137_01G000100"/>
</dbReference>
<feature type="signal peptide" evidence="6">
    <location>
        <begin position="1"/>
        <end position="22"/>
    </location>
</feature>
<keyword evidence="6" id="KW-0732">Signal</keyword>
<dbReference type="Gramene" id="TraesROB_scaffold_068245_01G000200.1">
    <property type="protein sequence ID" value="TraesROB_scaffold_068245_01G000200.1"/>
    <property type="gene ID" value="TraesROB_scaffold_068245_01G000200"/>
</dbReference>
<dbReference type="Gene3D" id="2.90.10.10">
    <property type="entry name" value="Bulb-type lectin domain"/>
    <property type="match status" value="1"/>
</dbReference>
<evidence type="ECO:0000256" key="1">
    <source>
        <dbReference type="ARBA" id="ARBA00004479"/>
    </source>
</evidence>
<protein>
    <recommendedName>
        <fullName evidence="2">non-specific serine/threonine protein kinase</fullName>
        <ecNumber evidence="2">2.7.11.1</ecNumber>
    </recommendedName>
</protein>
<sequence>MDWPALTSYTTVMIIFSLPLSASQDRLVPGRVLYPGNTIVSDDGGFALGFFNPCNSTPASLYLGIWYNDIPELTVVWVANRETPTTNTIPQHRSSPSPTTLIWFSPTMVAGAVSFGQQPTSAQKTKVGAEVLPSTNPAAAGEILLVSKAGLKRSMMKNKRRLVRGDEEQRPYKRVAKMRLDSSSETSPGALSELSEQVVSRLRRSVVSLASFDGDTKLRECTGMCIETSSSDSEATILTSRRLIPPTHPAASLNIKVRLPNDRIVTGWIEDPKIYVDFFIVHIKNVSGVDAASLDHDMQFEPHTKAGIGGPLVDFDGNFVGMNSSRTKMEKTAYVRREGIFRFLVLHGKVSVRVKEGFDDASRARMNSEMKAIRPSLSAKSVEKLSKSRKGALTIQFARMTLSLSSTAIALCSFQIKVRLPDDQIVTGWIENPEIYVDFFIVKIKNDHVIDPPHLCHLSLDRATQFEPYRKVAAVWRDYDSGELKTTSGVDLASVCALTDEEMLSTCRIHEVGIGGPLVDFDGNFVGMNCSGTKQRKTPYVRRPSIREFMWFHGMVSVKEEVDEAVRERFKSRYGDSAFLRAGGGQYINHLDAMFKKDILRKPLGGFAKKFSCSGVFIKGEACSATILTSASLFRVPGSSHLIDDNLRIEVCLPNQFRVVGILNCYNLHYNVALVDIMGFWHPRTIKIRGHPVTSSMDVIAVGSLFACRKLMAVEGKVLIGKQSKLDCKELCVSTCKITKAGIGGPLIDNDGNFVGMNFYDEEETPFLPRDVIHRL</sequence>
<dbReference type="EC" id="2.7.11.1" evidence="2"/>
<dbReference type="SMART" id="SM00108">
    <property type="entry name" value="B_lectin"/>
    <property type="match status" value="1"/>
</dbReference>
<comment type="catalytic activity">
    <reaction evidence="5">
        <text>L-seryl-[protein] + ATP = O-phospho-L-seryl-[protein] + ADP + H(+)</text>
        <dbReference type="Rhea" id="RHEA:17989"/>
        <dbReference type="Rhea" id="RHEA-COMP:9863"/>
        <dbReference type="Rhea" id="RHEA-COMP:11604"/>
        <dbReference type="ChEBI" id="CHEBI:15378"/>
        <dbReference type="ChEBI" id="CHEBI:29999"/>
        <dbReference type="ChEBI" id="CHEBI:30616"/>
        <dbReference type="ChEBI" id="CHEBI:83421"/>
        <dbReference type="ChEBI" id="CHEBI:456216"/>
        <dbReference type="EC" id="2.7.11.1"/>
    </reaction>
</comment>
<evidence type="ECO:0000313" key="9">
    <source>
        <dbReference type="Proteomes" id="UP000019116"/>
    </source>
</evidence>
<organism evidence="8">
    <name type="scientific">Triticum aestivum</name>
    <name type="common">Wheat</name>
    <dbReference type="NCBI Taxonomy" id="4565"/>
    <lineage>
        <taxon>Eukaryota</taxon>
        <taxon>Viridiplantae</taxon>
        <taxon>Streptophyta</taxon>
        <taxon>Embryophyta</taxon>
        <taxon>Tracheophyta</taxon>
        <taxon>Spermatophyta</taxon>
        <taxon>Magnoliopsida</taxon>
        <taxon>Liliopsida</taxon>
        <taxon>Poales</taxon>
        <taxon>Poaceae</taxon>
        <taxon>BOP clade</taxon>
        <taxon>Pooideae</taxon>
        <taxon>Triticodae</taxon>
        <taxon>Triticeae</taxon>
        <taxon>Triticinae</taxon>
        <taxon>Triticum</taxon>
    </lineage>
</organism>
<accession>A0A3B6MW57</accession>
<dbReference type="GO" id="GO:0051707">
    <property type="term" value="P:response to other organism"/>
    <property type="evidence" value="ECO:0007669"/>
    <property type="project" value="UniProtKB-ARBA"/>
</dbReference>
<evidence type="ECO:0000256" key="6">
    <source>
        <dbReference type="SAM" id="SignalP"/>
    </source>
</evidence>
<keyword evidence="9" id="KW-1185">Reference proteome</keyword>
<evidence type="ECO:0000259" key="7">
    <source>
        <dbReference type="PROSITE" id="PS50927"/>
    </source>
</evidence>
<dbReference type="SMR" id="A0A3B6MW57"/>
<dbReference type="Gramene" id="TraesCS5D02G356500.1">
    <property type="protein sequence ID" value="TraesCS5D02G356500.1"/>
    <property type="gene ID" value="TraesCS5D02G356500"/>
</dbReference>
<dbReference type="OMA" id="FFIVHIK"/>
<evidence type="ECO:0000256" key="5">
    <source>
        <dbReference type="ARBA" id="ARBA00048679"/>
    </source>
</evidence>
<dbReference type="Gramene" id="TraesCS5D03G0803100.1">
    <property type="protein sequence ID" value="TraesCS5D03G0803100.1.CDS"/>
    <property type="gene ID" value="TraesCS5D03G0803100"/>
</dbReference>
<dbReference type="GO" id="GO:0016020">
    <property type="term" value="C:membrane"/>
    <property type="evidence" value="ECO:0007669"/>
    <property type="project" value="UniProtKB-SubCell"/>
</dbReference>
<feature type="domain" description="Bulb-type lectin" evidence="7">
    <location>
        <begin position="24"/>
        <end position="158"/>
    </location>
</feature>
<evidence type="ECO:0000256" key="2">
    <source>
        <dbReference type="ARBA" id="ARBA00012513"/>
    </source>
</evidence>
<dbReference type="InterPro" id="IPR001480">
    <property type="entry name" value="Bulb-type_lectin_dom"/>
</dbReference>
<dbReference type="InterPro" id="IPR036426">
    <property type="entry name" value="Bulb-type_lectin_dom_sf"/>
</dbReference>
<dbReference type="GO" id="GO:0004674">
    <property type="term" value="F:protein serine/threonine kinase activity"/>
    <property type="evidence" value="ECO:0007669"/>
    <property type="project" value="UniProtKB-EC"/>
</dbReference>